<dbReference type="RefSeq" id="WP_177144355.1">
    <property type="nucleotide sequence ID" value="NZ_JACAPU010000015.1"/>
</dbReference>
<evidence type="ECO:0000313" key="3">
    <source>
        <dbReference type="EMBL" id="NWB47696.1"/>
    </source>
</evidence>
<keyword evidence="1" id="KW-0472">Membrane</keyword>
<gene>
    <name evidence="3" type="ORF">HX829_14465</name>
</gene>
<name>A0A7Y8BL01_9PSED</name>
<accession>A0A7Y8BL01</accession>
<feature type="domain" description="Fatty acid desaturase" evidence="2">
    <location>
        <begin position="62"/>
        <end position="331"/>
    </location>
</feature>
<reference evidence="3 4" key="1">
    <citation type="submission" date="2020-04" db="EMBL/GenBank/DDBJ databases">
        <title>Molecular characterization of pseudomonads from Agaricus bisporus reveal novel blotch 2 pathogens in Western Europe.</title>
        <authorList>
            <person name="Taparia T."/>
            <person name="Krijger M."/>
            <person name="Haynes E."/>
            <person name="Elpinstone J.G."/>
            <person name="Noble R."/>
            <person name="Van Der Wolf J."/>
        </authorList>
    </citation>
    <scope>NUCLEOTIDE SEQUENCE [LARGE SCALE GENOMIC DNA]</scope>
    <source>
        <strain evidence="3 4">F1001</strain>
    </source>
</reference>
<comment type="caution">
    <text evidence="3">The sequence shown here is derived from an EMBL/GenBank/DDBJ whole genome shotgun (WGS) entry which is preliminary data.</text>
</comment>
<feature type="transmembrane region" description="Helical" evidence="1">
    <location>
        <begin position="236"/>
        <end position="256"/>
    </location>
</feature>
<proteinExistence type="predicted"/>
<feature type="transmembrane region" description="Helical" evidence="1">
    <location>
        <begin position="142"/>
        <end position="162"/>
    </location>
</feature>
<feature type="transmembrane region" description="Helical" evidence="1">
    <location>
        <begin position="95"/>
        <end position="116"/>
    </location>
</feature>
<organism evidence="3 4">
    <name type="scientific">Pseudomonas gingeri</name>
    <dbReference type="NCBI Taxonomy" id="117681"/>
    <lineage>
        <taxon>Bacteria</taxon>
        <taxon>Pseudomonadati</taxon>
        <taxon>Pseudomonadota</taxon>
        <taxon>Gammaproteobacteria</taxon>
        <taxon>Pseudomonadales</taxon>
        <taxon>Pseudomonadaceae</taxon>
        <taxon>Pseudomonas</taxon>
    </lineage>
</organism>
<evidence type="ECO:0000259" key="2">
    <source>
        <dbReference type="Pfam" id="PF00487"/>
    </source>
</evidence>
<dbReference type="CDD" id="cd01060">
    <property type="entry name" value="Membrane-FADS-like"/>
    <property type="match status" value="1"/>
</dbReference>
<feature type="transmembrane region" description="Helical" evidence="1">
    <location>
        <begin position="210"/>
        <end position="230"/>
    </location>
</feature>
<dbReference type="GO" id="GO:0006629">
    <property type="term" value="P:lipid metabolic process"/>
    <property type="evidence" value="ECO:0007669"/>
    <property type="project" value="InterPro"/>
</dbReference>
<protein>
    <submittedName>
        <fullName evidence="3">Fatty acid desaturase</fullName>
    </submittedName>
</protein>
<keyword evidence="1" id="KW-0812">Transmembrane</keyword>
<keyword evidence="1" id="KW-1133">Transmembrane helix</keyword>
<dbReference type="EMBL" id="JACAPU010000015">
    <property type="protein sequence ID" value="NWB47696.1"/>
    <property type="molecule type" value="Genomic_DNA"/>
</dbReference>
<dbReference type="AlphaFoldDB" id="A0A7Y8BL01"/>
<evidence type="ECO:0000313" key="4">
    <source>
        <dbReference type="Proteomes" id="UP000582981"/>
    </source>
</evidence>
<evidence type="ECO:0000256" key="1">
    <source>
        <dbReference type="SAM" id="Phobius"/>
    </source>
</evidence>
<dbReference type="InterPro" id="IPR005804">
    <property type="entry name" value="FA_desaturase_dom"/>
</dbReference>
<sequence length="350" mass="39422">MEASLNPGAAAAGQGERGFIESLRPLVDDLRRHQPWRYWLDFGVNIAAFWASLSLLEVAGPWLQVGCYLVAVFTLYRCAMFIHELSHMPRRAVRGFNLAWNLTCGIPLLLPSFLYLSHMDHHTLARYGTRQDPEYLPFERRFASSMATLALGTLLTPLLLWVRFALAGPLSWFVPALRRVVVERYSAVTLHAAYRNNPARLSASQTYNRMLEGLTSLYAWALVATAGTTLLPWSRIGWFLAVIYGVLFINMFRTWLAHRYASPGHPVSLQWQLSDSTTHARQGGWIELLEPLSQRYHAMHHLFPALPYHALKTAHDRVMAADGAAADLYRQTAAAHPAPTSTPYPTENPS</sequence>
<feature type="transmembrane region" description="Helical" evidence="1">
    <location>
        <begin position="62"/>
        <end position="83"/>
    </location>
</feature>
<dbReference type="Proteomes" id="UP000582981">
    <property type="component" value="Unassembled WGS sequence"/>
</dbReference>
<dbReference type="Pfam" id="PF00487">
    <property type="entry name" value="FA_desaturase"/>
    <property type="match status" value="1"/>
</dbReference>